<comment type="caution">
    <text evidence="3">The sequence shown here is derived from an EMBL/GenBank/DDBJ whole genome shotgun (WGS) entry which is preliminary data.</text>
</comment>
<evidence type="ECO:0000313" key="4">
    <source>
        <dbReference type="Proteomes" id="UP000622317"/>
    </source>
</evidence>
<accession>A0A927F9G3</accession>
<evidence type="ECO:0000256" key="2">
    <source>
        <dbReference type="ARBA" id="ARBA00022649"/>
    </source>
</evidence>
<dbReference type="EMBL" id="JACYFG010000038">
    <property type="protein sequence ID" value="MBD5780774.1"/>
    <property type="molecule type" value="Genomic_DNA"/>
</dbReference>
<evidence type="ECO:0000313" key="3">
    <source>
        <dbReference type="EMBL" id="MBD5780774.1"/>
    </source>
</evidence>
<comment type="similarity">
    <text evidence="1">Belongs to the RelE toxin family.</text>
</comment>
<dbReference type="PANTHER" id="PTHR33755">
    <property type="entry name" value="TOXIN PARE1-RELATED"/>
    <property type="match status" value="1"/>
</dbReference>
<dbReference type="RefSeq" id="WP_191617884.1">
    <property type="nucleotide sequence ID" value="NZ_JACYFG010000038.1"/>
</dbReference>
<dbReference type="InterPro" id="IPR035093">
    <property type="entry name" value="RelE/ParE_toxin_dom_sf"/>
</dbReference>
<protein>
    <submittedName>
        <fullName evidence="3">Type II toxin-antitoxin system RelE/ParE family toxin</fullName>
    </submittedName>
</protein>
<keyword evidence="2" id="KW-1277">Toxin-antitoxin system</keyword>
<keyword evidence="4" id="KW-1185">Reference proteome</keyword>
<sequence>MAKKLVISEEAESDLEDIWDYIAMDSPLKADRFIDQLFRKCLDLSELDGVGRQRNELYQGLLSLPHKKFVIFFTREKSKVNIVRILRGSRDLDPLFEDG</sequence>
<reference evidence="3" key="1">
    <citation type="submission" date="2020-09" db="EMBL/GenBank/DDBJ databases">
        <title>Pelagicoccus enzymogenes sp. nov. with an EPS production, isolated from marine sediment.</title>
        <authorList>
            <person name="Feng X."/>
        </authorList>
    </citation>
    <scope>NUCLEOTIDE SEQUENCE</scope>
    <source>
        <strain evidence="3">NFK12</strain>
    </source>
</reference>
<proteinExistence type="inferred from homology"/>
<dbReference type="PANTHER" id="PTHR33755:SF6">
    <property type="entry name" value="PLASMID STABILIZATION SYSTEM PROTEIN"/>
    <property type="match status" value="1"/>
</dbReference>
<organism evidence="3 4">
    <name type="scientific">Pelagicoccus enzymogenes</name>
    <dbReference type="NCBI Taxonomy" id="2773457"/>
    <lineage>
        <taxon>Bacteria</taxon>
        <taxon>Pseudomonadati</taxon>
        <taxon>Verrucomicrobiota</taxon>
        <taxon>Opitutia</taxon>
        <taxon>Puniceicoccales</taxon>
        <taxon>Pelagicoccaceae</taxon>
        <taxon>Pelagicoccus</taxon>
    </lineage>
</organism>
<dbReference type="Proteomes" id="UP000622317">
    <property type="component" value="Unassembled WGS sequence"/>
</dbReference>
<name>A0A927F9G3_9BACT</name>
<evidence type="ECO:0000256" key="1">
    <source>
        <dbReference type="ARBA" id="ARBA00006226"/>
    </source>
</evidence>
<dbReference type="InterPro" id="IPR051803">
    <property type="entry name" value="TA_system_RelE-like_toxin"/>
</dbReference>
<gene>
    <name evidence="3" type="ORF">IEN85_14840</name>
</gene>
<dbReference type="InterPro" id="IPR007712">
    <property type="entry name" value="RelE/ParE_toxin"/>
</dbReference>
<dbReference type="Gene3D" id="3.30.2310.20">
    <property type="entry name" value="RelE-like"/>
    <property type="match status" value="1"/>
</dbReference>
<dbReference type="Pfam" id="PF05016">
    <property type="entry name" value="ParE_toxin"/>
    <property type="match status" value="1"/>
</dbReference>
<dbReference type="AlphaFoldDB" id="A0A927F9G3"/>